<proteinExistence type="predicted"/>
<comment type="caution">
    <text evidence="1">The sequence shown here is derived from an EMBL/GenBank/DDBJ whole genome shotgun (WGS) entry which is preliminary data.</text>
</comment>
<evidence type="ECO:0000313" key="1">
    <source>
        <dbReference type="EMBL" id="MCI42936.1"/>
    </source>
</evidence>
<feature type="non-terminal residue" evidence="1">
    <location>
        <position position="113"/>
    </location>
</feature>
<feature type="non-terminal residue" evidence="1">
    <location>
        <position position="1"/>
    </location>
</feature>
<keyword evidence="2" id="KW-1185">Reference proteome</keyword>
<evidence type="ECO:0000313" key="2">
    <source>
        <dbReference type="Proteomes" id="UP000265520"/>
    </source>
</evidence>
<reference evidence="1 2" key="1">
    <citation type="journal article" date="2018" name="Front. Plant Sci.">
        <title>Red Clover (Trifolium pratense) and Zigzag Clover (T. medium) - A Picture of Genomic Similarities and Differences.</title>
        <authorList>
            <person name="Dluhosova J."/>
            <person name="Istvanek J."/>
            <person name="Nedelnik J."/>
            <person name="Repkova J."/>
        </authorList>
    </citation>
    <scope>NUCLEOTIDE SEQUENCE [LARGE SCALE GENOMIC DNA]</scope>
    <source>
        <strain evidence="2">cv. 10/8</strain>
        <tissue evidence="1">Leaf</tissue>
    </source>
</reference>
<name>A0A392S4X9_9FABA</name>
<organism evidence="1 2">
    <name type="scientific">Trifolium medium</name>
    <dbReference type="NCBI Taxonomy" id="97028"/>
    <lineage>
        <taxon>Eukaryota</taxon>
        <taxon>Viridiplantae</taxon>
        <taxon>Streptophyta</taxon>
        <taxon>Embryophyta</taxon>
        <taxon>Tracheophyta</taxon>
        <taxon>Spermatophyta</taxon>
        <taxon>Magnoliopsida</taxon>
        <taxon>eudicotyledons</taxon>
        <taxon>Gunneridae</taxon>
        <taxon>Pentapetalae</taxon>
        <taxon>rosids</taxon>
        <taxon>fabids</taxon>
        <taxon>Fabales</taxon>
        <taxon>Fabaceae</taxon>
        <taxon>Papilionoideae</taxon>
        <taxon>50 kb inversion clade</taxon>
        <taxon>NPAAA clade</taxon>
        <taxon>Hologalegina</taxon>
        <taxon>IRL clade</taxon>
        <taxon>Trifolieae</taxon>
        <taxon>Trifolium</taxon>
    </lineage>
</organism>
<dbReference type="Proteomes" id="UP000265520">
    <property type="component" value="Unassembled WGS sequence"/>
</dbReference>
<protein>
    <submittedName>
        <fullName evidence="1">Uncharacterized protein</fullName>
    </submittedName>
</protein>
<accession>A0A392S4X9</accession>
<dbReference type="EMBL" id="LXQA010310909">
    <property type="protein sequence ID" value="MCI42936.1"/>
    <property type="molecule type" value="Genomic_DNA"/>
</dbReference>
<sequence length="113" mass="13456">WRLSWPEAHFIRCLLRLRTDLVDGVPVIFSVEDAERQHHEVKSALFDQTWFVEESMCMYENNLAAYFHEEETSDAKVLELRGELAKLRERKKKIQLSIKDDIAKLLEKRKILL</sequence>
<dbReference type="AlphaFoldDB" id="A0A392S4X9"/>